<dbReference type="Gene3D" id="1.10.533.10">
    <property type="entry name" value="Death Domain, Fas"/>
    <property type="match status" value="1"/>
</dbReference>
<organism evidence="4 5">
    <name type="scientific">Dimorphilus gyrociliatus</name>
    <dbReference type="NCBI Taxonomy" id="2664684"/>
    <lineage>
        <taxon>Eukaryota</taxon>
        <taxon>Metazoa</taxon>
        <taxon>Spiralia</taxon>
        <taxon>Lophotrochozoa</taxon>
        <taxon>Annelida</taxon>
        <taxon>Polychaeta</taxon>
        <taxon>Polychaeta incertae sedis</taxon>
        <taxon>Dinophilidae</taxon>
        <taxon>Dimorphilus</taxon>
    </lineage>
</organism>
<dbReference type="CDD" id="cd01671">
    <property type="entry name" value="CARD"/>
    <property type="match status" value="1"/>
</dbReference>
<dbReference type="PROSITE" id="PS50209">
    <property type="entry name" value="CARD"/>
    <property type="match status" value="1"/>
</dbReference>
<feature type="region of interest" description="Disordered" evidence="2">
    <location>
        <begin position="343"/>
        <end position="372"/>
    </location>
</feature>
<proteinExistence type="predicted"/>
<evidence type="ECO:0000256" key="1">
    <source>
        <dbReference type="SAM" id="Coils"/>
    </source>
</evidence>
<dbReference type="InterPro" id="IPR001315">
    <property type="entry name" value="CARD"/>
</dbReference>
<evidence type="ECO:0000256" key="2">
    <source>
        <dbReference type="SAM" id="MobiDB-lite"/>
    </source>
</evidence>
<feature type="coiled-coil region" evidence="1">
    <location>
        <begin position="136"/>
        <end position="170"/>
    </location>
</feature>
<keyword evidence="5" id="KW-1185">Reference proteome</keyword>
<dbReference type="InterPro" id="IPR011029">
    <property type="entry name" value="DEATH-like_dom_sf"/>
</dbReference>
<dbReference type="EMBL" id="CAJFCJ010000025">
    <property type="protein sequence ID" value="CAD5125213.1"/>
    <property type="molecule type" value="Genomic_DNA"/>
</dbReference>
<protein>
    <submittedName>
        <fullName evidence="4">DgyrCDS13454</fullName>
    </submittedName>
</protein>
<feature type="domain" description="CARD" evidence="3">
    <location>
        <begin position="1"/>
        <end position="61"/>
    </location>
</feature>
<gene>
    <name evidence="4" type="ORF">DGYR_LOCUS12628</name>
</gene>
<dbReference type="AlphaFoldDB" id="A0A7I8WAP6"/>
<dbReference type="OrthoDB" id="6285665at2759"/>
<evidence type="ECO:0000313" key="5">
    <source>
        <dbReference type="Proteomes" id="UP000549394"/>
    </source>
</evidence>
<dbReference type="GO" id="GO:0042981">
    <property type="term" value="P:regulation of apoptotic process"/>
    <property type="evidence" value="ECO:0007669"/>
    <property type="project" value="InterPro"/>
</dbReference>
<dbReference type="Pfam" id="PF00619">
    <property type="entry name" value="CARD"/>
    <property type="match status" value="1"/>
</dbReference>
<evidence type="ECO:0000313" key="4">
    <source>
        <dbReference type="EMBL" id="CAD5125213.1"/>
    </source>
</evidence>
<dbReference type="Proteomes" id="UP000549394">
    <property type="component" value="Unassembled WGS sequence"/>
</dbReference>
<keyword evidence="1" id="KW-0175">Coiled coil</keyword>
<accession>A0A7I8WAP6</accession>
<sequence>MDDLELRVFKKKRSLFVENVEINCTFLDSIKSHEIFNSEECTAIMNERTQNSKVMKFFDMITSCSKSGLFEQLCMALTRSFPWLAKDLQSDLKTERGNLVIDPDVVKEAAMLVHRKFGTSRRLSELEKKEIQDMIALKIQISKEEWRTELKELRDELEHQQNLEKHRKAKEIEIAKTLSKYIKDNKDKLSNNAHDMETTTQLLNAPTEDGDNLPVIRREVQYILKKFSATLVEKSILSEDRERCLKALKLPLDTSSLYDTLNQEFKDQEEKVKKLNNELIEKEKQLKQTTKSKWDLEDSSREINDKMTQLKSELSEKTVKLSTIQEEVRKKQLELDELKKAIKDKGIQTTPTENGTAKKLTRPSSKTKLTLK</sequence>
<dbReference type="SUPFAM" id="SSF47986">
    <property type="entry name" value="DEATH domain"/>
    <property type="match status" value="1"/>
</dbReference>
<evidence type="ECO:0000259" key="3">
    <source>
        <dbReference type="PROSITE" id="PS50209"/>
    </source>
</evidence>
<comment type="caution">
    <text evidence="4">The sequence shown here is derived from an EMBL/GenBank/DDBJ whole genome shotgun (WGS) entry which is preliminary data.</text>
</comment>
<feature type="coiled-coil region" evidence="1">
    <location>
        <begin position="258"/>
        <end position="341"/>
    </location>
</feature>
<feature type="compositionally biased region" description="Polar residues" evidence="2">
    <location>
        <begin position="362"/>
        <end position="372"/>
    </location>
</feature>
<reference evidence="4 5" key="1">
    <citation type="submission" date="2020-08" db="EMBL/GenBank/DDBJ databases">
        <authorList>
            <person name="Hejnol A."/>
        </authorList>
    </citation>
    <scope>NUCLEOTIDE SEQUENCE [LARGE SCALE GENOMIC DNA]</scope>
</reference>
<name>A0A7I8WAP6_9ANNE</name>